<reference evidence="2 3" key="1">
    <citation type="submission" date="2019-04" db="EMBL/GenBank/DDBJ databases">
        <title>Pedobacter sp. AR-3-17 sp. nov., isolated from Arctic soil.</title>
        <authorList>
            <person name="Dahal R.H."/>
            <person name="Kim D.-U."/>
        </authorList>
    </citation>
    <scope>NUCLEOTIDE SEQUENCE [LARGE SCALE GENOMIC DNA]</scope>
    <source>
        <strain evidence="2 3">AR-3-17</strain>
    </source>
</reference>
<comment type="caution">
    <text evidence="2">The sequence shown here is derived from an EMBL/GenBank/DDBJ whole genome shotgun (WGS) entry which is preliminary data.</text>
</comment>
<name>A0A4U1BU23_9SPHI</name>
<dbReference type="Proteomes" id="UP000308181">
    <property type="component" value="Unassembled WGS sequence"/>
</dbReference>
<keyword evidence="1" id="KW-0472">Membrane</keyword>
<dbReference type="InterPro" id="IPR024422">
    <property type="entry name" value="Protein_unknown_function_OB"/>
</dbReference>
<accession>A0A4U1BU23</accession>
<dbReference type="RefSeq" id="WP_136827504.1">
    <property type="nucleotide sequence ID" value="NZ_SWBP01000007.1"/>
</dbReference>
<dbReference type="Pfam" id="PF12869">
    <property type="entry name" value="tRNA_anti-like"/>
    <property type="match status" value="1"/>
</dbReference>
<dbReference type="AlphaFoldDB" id="A0A4U1BU23"/>
<feature type="transmembrane region" description="Helical" evidence="1">
    <location>
        <begin position="9"/>
        <end position="27"/>
    </location>
</feature>
<evidence type="ECO:0000256" key="1">
    <source>
        <dbReference type="SAM" id="Phobius"/>
    </source>
</evidence>
<dbReference type="EMBL" id="SWBP01000007">
    <property type="protein sequence ID" value="TKB95748.1"/>
    <property type="molecule type" value="Genomic_DNA"/>
</dbReference>
<sequence length="175" mass="20301">MKIGHTTKNIIILVSTIVITIIIFYFIQNYNRAIEDKELYKEYISSIEKKESLKEKTETADNSKDELTVGDIYGEYEENKISFNKKNEGKAFEFVGYIDEFTTTLMGCSAIRFNIETEDYTIIGSVNCMNCPELVDKWESEITTLKVDQKVKIRGYYSSSLQENTLTFRNCKIIK</sequence>
<keyword evidence="3" id="KW-1185">Reference proteome</keyword>
<organism evidence="2 3">
    <name type="scientific">Pedobacter cryophilus</name>
    <dbReference type="NCBI Taxonomy" id="2571271"/>
    <lineage>
        <taxon>Bacteria</taxon>
        <taxon>Pseudomonadati</taxon>
        <taxon>Bacteroidota</taxon>
        <taxon>Sphingobacteriia</taxon>
        <taxon>Sphingobacteriales</taxon>
        <taxon>Sphingobacteriaceae</taxon>
        <taxon>Pedobacter</taxon>
    </lineage>
</organism>
<gene>
    <name evidence="2" type="ORF">FA046_15770</name>
</gene>
<keyword evidence="1" id="KW-0812">Transmembrane</keyword>
<protein>
    <submittedName>
        <fullName evidence="2">Uncharacterized protein</fullName>
    </submittedName>
</protein>
<proteinExistence type="predicted"/>
<evidence type="ECO:0000313" key="3">
    <source>
        <dbReference type="Proteomes" id="UP000308181"/>
    </source>
</evidence>
<keyword evidence="1" id="KW-1133">Transmembrane helix</keyword>
<evidence type="ECO:0000313" key="2">
    <source>
        <dbReference type="EMBL" id="TKB95748.1"/>
    </source>
</evidence>